<name>D7FXJ9_ECTSI</name>
<keyword evidence="3" id="KW-0732">Signal</keyword>
<dbReference type="GO" id="GO:0009536">
    <property type="term" value="C:plastid"/>
    <property type="evidence" value="ECO:0007669"/>
    <property type="project" value="UniProtKB-SubCell"/>
</dbReference>
<dbReference type="EMBL" id="FN649732">
    <property type="protein sequence ID" value="CBJ26440.1"/>
    <property type="molecule type" value="Genomic_DNA"/>
</dbReference>
<dbReference type="OMA" id="AFNMFQP"/>
<evidence type="ECO:0000313" key="5">
    <source>
        <dbReference type="EMBL" id="CBJ26440.1"/>
    </source>
</evidence>
<proteinExistence type="predicted"/>
<evidence type="ECO:0000259" key="4">
    <source>
        <dbReference type="Pfam" id="PF04755"/>
    </source>
</evidence>
<evidence type="ECO:0000313" key="6">
    <source>
        <dbReference type="Proteomes" id="UP000002630"/>
    </source>
</evidence>
<dbReference type="AlphaFoldDB" id="D7FXJ9"/>
<feature type="signal peptide" evidence="3">
    <location>
        <begin position="1"/>
        <end position="23"/>
    </location>
</feature>
<dbReference type="eggNOG" id="ENOG502S7IC">
    <property type="taxonomic scope" value="Eukaryota"/>
</dbReference>
<dbReference type="Pfam" id="PF04755">
    <property type="entry name" value="PAP_fibrillin"/>
    <property type="match status" value="1"/>
</dbReference>
<sequence length="303" mass="32388">MGATGSLHVVVTTALLLLPGGDGFFSVVPRCATSSRAGVALYSSATSDDVRSAEAAKSNLRSALAESGGSTLAEGVGAAVEVLANFNPTSSPAKAWPLHSGEWASVGEDFKGTTRTKDGVECTLGRLVFNIFEPVNLPVLIVAIKNTIGDRPENADPAYESNYVISTRWVARDGSGLRGRVEISGTCWEDPSMPERVLVRFTKGSIEPDEGQDLDAWRKVIGVRDVEGTKDKGPLSTLKEKAARLMLKVVFGFQGPADGLGPRGELSYEMKRSPKGYLDIIYLDEEMRVTRGQQGALVVVDRV</sequence>
<feature type="chain" id="PRO_5003095982" description="Plastid lipid-associated protein/fibrillin conserved domain-containing protein" evidence="3">
    <location>
        <begin position="24"/>
        <end position="303"/>
    </location>
</feature>
<organism evidence="5 6">
    <name type="scientific">Ectocarpus siliculosus</name>
    <name type="common">Brown alga</name>
    <name type="synonym">Conferva siliculosa</name>
    <dbReference type="NCBI Taxonomy" id="2880"/>
    <lineage>
        <taxon>Eukaryota</taxon>
        <taxon>Sar</taxon>
        <taxon>Stramenopiles</taxon>
        <taxon>Ochrophyta</taxon>
        <taxon>PX clade</taxon>
        <taxon>Phaeophyceae</taxon>
        <taxon>Ectocarpales</taxon>
        <taxon>Ectocarpaceae</taxon>
        <taxon>Ectocarpus</taxon>
    </lineage>
</organism>
<keyword evidence="6" id="KW-1185">Reference proteome</keyword>
<comment type="subcellular location">
    <subcellularLocation>
        <location evidence="1">Plastid</location>
    </subcellularLocation>
</comment>
<evidence type="ECO:0000256" key="3">
    <source>
        <dbReference type="SAM" id="SignalP"/>
    </source>
</evidence>
<keyword evidence="2" id="KW-0934">Plastid</keyword>
<gene>
    <name evidence="5" type="ORF">Esi_0033_0059</name>
</gene>
<dbReference type="EMBL" id="FN648520">
    <property type="protein sequence ID" value="CBJ26440.1"/>
    <property type="molecule type" value="Genomic_DNA"/>
</dbReference>
<feature type="domain" description="Plastid lipid-associated protein/fibrillin conserved" evidence="4">
    <location>
        <begin position="194"/>
        <end position="300"/>
    </location>
</feature>
<protein>
    <recommendedName>
        <fullName evidence="4">Plastid lipid-associated protein/fibrillin conserved domain-containing protein</fullName>
    </recommendedName>
</protein>
<reference evidence="5 6" key="1">
    <citation type="journal article" date="2010" name="Nature">
        <title>The Ectocarpus genome and the independent evolution of multicellularity in brown algae.</title>
        <authorList>
            <person name="Cock J.M."/>
            <person name="Sterck L."/>
            <person name="Rouze P."/>
            <person name="Scornet D."/>
            <person name="Allen A.E."/>
            <person name="Amoutzias G."/>
            <person name="Anthouard V."/>
            <person name="Artiguenave F."/>
            <person name="Aury J.M."/>
            <person name="Badger J.H."/>
            <person name="Beszteri B."/>
            <person name="Billiau K."/>
            <person name="Bonnet E."/>
            <person name="Bothwell J.H."/>
            <person name="Bowler C."/>
            <person name="Boyen C."/>
            <person name="Brownlee C."/>
            <person name="Carrano C.J."/>
            <person name="Charrier B."/>
            <person name="Cho G.Y."/>
            <person name="Coelho S.M."/>
            <person name="Collen J."/>
            <person name="Corre E."/>
            <person name="Da Silva C."/>
            <person name="Delage L."/>
            <person name="Delaroque N."/>
            <person name="Dittami S.M."/>
            <person name="Doulbeau S."/>
            <person name="Elias M."/>
            <person name="Farnham G."/>
            <person name="Gachon C.M."/>
            <person name="Gschloessl B."/>
            <person name="Heesch S."/>
            <person name="Jabbari K."/>
            <person name="Jubin C."/>
            <person name="Kawai H."/>
            <person name="Kimura K."/>
            <person name="Kloareg B."/>
            <person name="Kupper F.C."/>
            <person name="Lang D."/>
            <person name="Le Bail A."/>
            <person name="Leblanc C."/>
            <person name="Lerouge P."/>
            <person name="Lohr M."/>
            <person name="Lopez P.J."/>
            <person name="Martens C."/>
            <person name="Maumus F."/>
            <person name="Michel G."/>
            <person name="Miranda-Saavedra D."/>
            <person name="Morales J."/>
            <person name="Moreau H."/>
            <person name="Motomura T."/>
            <person name="Nagasato C."/>
            <person name="Napoli C.A."/>
            <person name="Nelson D.R."/>
            <person name="Nyvall-Collen P."/>
            <person name="Peters A.F."/>
            <person name="Pommier C."/>
            <person name="Potin P."/>
            <person name="Poulain J."/>
            <person name="Quesneville H."/>
            <person name="Read B."/>
            <person name="Rensing S.A."/>
            <person name="Ritter A."/>
            <person name="Rousvoal S."/>
            <person name="Samanta M."/>
            <person name="Samson G."/>
            <person name="Schroeder D.C."/>
            <person name="Segurens B."/>
            <person name="Strittmatter M."/>
            <person name="Tonon T."/>
            <person name="Tregear J.W."/>
            <person name="Valentin K."/>
            <person name="von Dassow P."/>
            <person name="Yamagishi T."/>
            <person name="Van de Peer Y."/>
            <person name="Wincker P."/>
        </authorList>
    </citation>
    <scope>NUCLEOTIDE SEQUENCE [LARGE SCALE GENOMIC DNA]</scope>
    <source>
        <strain evidence="6">Ec32 / CCAP1310/4</strain>
    </source>
</reference>
<accession>D7FXJ9</accession>
<evidence type="ECO:0000256" key="2">
    <source>
        <dbReference type="ARBA" id="ARBA00022640"/>
    </source>
</evidence>
<evidence type="ECO:0000256" key="1">
    <source>
        <dbReference type="ARBA" id="ARBA00004474"/>
    </source>
</evidence>
<dbReference type="OrthoDB" id="189024at2759"/>
<dbReference type="InterPro" id="IPR006843">
    <property type="entry name" value="PAP/fibrillin_dom"/>
</dbReference>
<dbReference type="InParanoid" id="D7FXJ9"/>
<dbReference type="Proteomes" id="UP000002630">
    <property type="component" value="Linkage Group LG07"/>
</dbReference>